<dbReference type="AlphaFoldDB" id="A0A9Q9B558"/>
<dbReference type="PANTHER" id="PTHR31018">
    <property type="entry name" value="SPORULATION-SPECIFIC PROTEIN-RELATED"/>
    <property type="match status" value="1"/>
</dbReference>
<evidence type="ECO:0000256" key="7">
    <source>
        <dbReference type="SAM" id="SignalP"/>
    </source>
</evidence>
<evidence type="ECO:0000313" key="8">
    <source>
        <dbReference type="EMBL" id="USW58435.1"/>
    </source>
</evidence>
<dbReference type="Gene3D" id="3.80.20.20">
    <property type="entry name" value="Receptor L-domain"/>
    <property type="match status" value="2"/>
</dbReference>
<keyword evidence="8" id="KW-0675">Receptor</keyword>
<accession>A0A9Q9B558</accession>
<dbReference type="GO" id="GO:0005886">
    <property type="term" value="C:plasma membrane"/>
    <property type="evidence" value="ECO:0007669"/>
    <property type="project" value="TreeGrafter"/>
</dbReference>
<dbReference type="Proteomes" id="UP001056384">
    <property type="component" value="Chromosome 11"/>
</dbReference>
<comment type="subcellular location">
    <subcellularLocation>
        <location evidence="1">Secreted</location>
        <location evidence="1">Cell wall</location>
    </subcellularLocation>
</comment>
<evidence type="ECO:0000256" key="6">
    <source>
        <dbReference type="SAM" id="MobiDB-lite"/>
    </source>
</evidence>
<keyword evidence="9" id="KW-1185">Reference proteome</keyword>
<evidence type="ECO:0000256" key="1">
    <source>
        <dbReference type="ARBA" id="ARBA00004191"/>
    </source>
</evidence>
<dbReference type="InterPro" id="IPR036941">
    <property type="entry name" value="Rcpt_L-dom_sf"/>
</dbReference>
<evidence type="ECO:0000256" key="2">
    <source>
        <dbReference type="ARBA" id="ARBA00022512"/>
    </source>
</evidence>
<feature type="chain" id="PRO_5040226245" evidence="7">
    <location>
        <begin position="20"/>
        <end position="393"/>
    </location>
</feature>
<dbReference type="EMBL" id="CP099428">
    <property type="protein sequence ID" value="USW58435.1"/>
    <property type="molecule type" value="Genomic_DNA"/>
</dbReference>
<evidence type="ECO:0000256" key="4">
    <source>
        <dbReference type="ARBA" id="ARBA00022729"/>
    </source>
</evidence>
<sequence length="393" mass="40224">MAAFRYIVPALALAGSALAQCGESGSTTTLQSAADATGLSGCSTYSGSIAISTSTTENINLAGISTIEGSLVADNVTGIVQISAPDLEEIGDTFDLNGLTILSTLSFPRLAKVDTISWIALPALQGLTFSNTGVQEVSMLTIDNTELASLDGINLQVADTIYIANNRFLDSVNMQLGNVTDSLTFTNNGAELVAEFPNLEWANNITIRNLSSVSVPSLSSVNGSLGFYGNTFESLSAPNLTNVGGSLAFVSNDQLSNITLPELTTVGGGFQIANNSALENINGFPKLETVGGALDFTGSFNNVELPALGDVRGAFTMLSNQNIDDTCSTFQAEAGSAKAIKGKFECQGETDPEDGSATSSGSGSSKSSSAAHPVLIPGATGVLGVVAAIFGLL</sequence>
<feature type="region of interest" description="Disordered" evidence="6">
    <location>
        <begin position="346"/>
        <end position="370"/>
    </location>
</feature>
<feature type="signal peptide" evidence="7">
    <location>
        <begin position="1"/>
        <end position="19"/>
    </location>
</feature>
<keyword evidence="2" id="KW-0134">Cell wall</keyword>
<gene>
    <name evidence="8" type="ORF">Slin15195_G117540</name>
</gene>
<dbReference type="GO" id="GO:0031505">
    <property type="term" value="P:fungal-type cell wall organization"/>
    <property type="evidence" value="ECO:0007669"/>
    <property type="project" value="TreeGrafter"/>
</dbReference>
<evidence type="ECO:0000256" key="3">
    <source>
        <dbReference type="ARBA" id="ARBA00022525"/>
    </source>
</evidence>
<organism evidence="8 9">
    <name type="scientific">Septoria linicola</name>
    <dbReference type="NCBI Taxonomy" id="215465"/>
    <lineage>
        <taxon>Eukaryota</taxon>
        <taxon>Fungi</taxon>
        <taxon>Dikarya</taxon>
        <taxon>Ascomycota</taxon>
        <taxon>Pezizomycotina</taxon>
        <taxon>Dothideomycetes</taxon>
        <taxon>Dothideomycetidae</taxon>
        <taxon>Mycosphaerellales</taxon>
        <taxon>Mycosphaerellaceae</taxon>
        <taxon>Septoria</taxon>
    </lineage>
</organism>
<name>A0A9Q9B558_9PEZI</name>
<keyword evidence="4 7" id="KW-0732">Signal</keyword>
<feature type="compositionally biased region" description="Low complexity" evidence="6">
    <location>
        <begin position="355"/>
        <end position="370"/>
    </location>
</feature>
<proteinExistence type="predicted"/>
<keyword evidence="5" id="KW-0325">Glycoprotein</keyword>
<dbReference type="Pfam" id="PF12454">
    <property type="entry name" value="Ecm33"/>
    <property type="match status" value="1"/>
</dbReference>
<dbReference type="GO" id="GO:0009277">
    <property type="term" value="C:fungal-type cell wall"/>
    <property type="evidence" value="ECO:0007669"/>
    <property type="project" value="TreeGrafter"/>
</dbReference>
<keyword evidence="3" id="KW-0964">Secreted</keyword>
<evidence type="ECO:0000256" key="5">
    <source>
        <dbReference type="ARBA" id="ARBA00023180"/>
    </source>
</evidence>
<dbReference type="PANTHER" id="PTHR31018:SF3">
    <property type="entry name" value="RECEPTOR PROTEIN-TYROSINE KINASE"/>
    <property type="match status" value="1"/>
</dbReference>
<dbReference type="GO" id="GO:0009986">
    <property type="term" value="C:cell surface"/>
    <property type="evidence" value="ECO:0007669"/>
    <property type="project" value="TreeGrafter"/>
</dbReference>
<protein>
    <submittedName>
        <fullName evidence="8">Receptor L-domain superfamily</fullName>
    </submittedName>
</protein>
<reference evidence="8" key="1">
    <citation type="submission" date="2022-06" db="EMBL/GenBank/DDBJ databases">
        <title>Complete genome sequences of two strains of the flax pathogen Septoria linicola.</title>
        <authorList>
            <person name="Lapalu N."/>
            <person name="Simon A."/>
            <person name="Demenou B."/>
            <person name="Paumier D."/>
            <person name="Guillot M.-P."/>
            <person name="Gout L."/>
            <person name="Valade R."/>
        </authorList>
    </citation>
    <scope>NUCLEOTIDE SEQUENCE</scope>
    <source>
        <strain evidence="8">SE15195</strain>
    </source>
</reference>
<evidence type="ECO:0000313" key="9">
    <source>
        <dbReference type="Proteomes" id="UP001056384"/>
    </source>
</evidence>
<dbReference type="SUPFAM" id="SSF52058">
    <property type="entry name" value="L domain-like"/>
    <property type="match status" value="2"/>
</dbReference>
<dbReference type="InterPro" id="IPR051648">
    <property type="entry name" value="CWI-Assembly_Regulator"/>
</dbReference>